<name>D1B2U0_SULD5</name>
<dbReference type="HOGENOM" id="CLU_015803_1_0_7"/>
<dbReference type="InterPro" id="IPR023171">
    <property type="entry name" value="Na/H_antiporter_dom_sf"/>
</dbReference>
<dbReference type="eggNOG" id="COG3004">
    <property type="taxonomic scope" value="Bacteria"/>
</dbReference>
<dbReference type="RefSeq" id="WP_012857161.1">
    <property type="nucleotide sequence ID" value="NC_013512.1"/>
</dbReference>
<dbReference type="NCBIfam" id="NF007112">
    <property type="entry name" value="PRK09561.1"/>
    <property type="match status" value="1"/>
</dbReference>
<evidence type="ECO:0000256" key="1">
    <source>
        <dbReference type="ARBA" id="ARBA00004429"/>
    </source>
</evidence>
<keyword evidence="6 7" id="KW-0472">Membrane</keyword>
<feature type="transmembrane region" description="Helical" evidence="7">
    <location>
        <begin position="333"/>
        <end position="355"/>
    </location>
</feature>
<reference evidence="8 9" key="2">
    <citation type="journal article" date="2010" name="Stand. Genomic Sci.">
        <title>Complete genome sequence of Sulfurospirillum deleyianum type strain (5175).</title>
        <authorList>
            <person name="Sikorski J."/>
            <person name="Lapidus A."/>
            <person name="Copeland A."/>
            <person name="Glavina Del Rio T."/>
            <person name="Nolan M."/>
            <person name="Lucas S."/>
            <person name="Chen F."/>
            <person name="Tice H."/>
            <person name="Cheng J.F."/>
            <person name="Saunders E."/>
            <person name="Bruce D."/>
            <person name="Goodwin L."/>
            <person name="Pitluck S."/>
            <person name="Ovchinnikova G."/>
            <person name="Pati A."/>
            <person name="Ivanova N."/>
            <person name="Mavromatis K."/>
            <person name="Chen A."/>
            <person name="Palaniappan K."/>
            <person name="Chain P."/>
            <person name="Land M."/>
            <person name="Hauser L."/>
            <person name="Chang Y.J."/>
            <person name="Jeffries C.D."/>
            <person name="Brettin T."/>
            <person name="Detter J.C."/>
            <person name="Han C."/>
            <person name="Rohde M."/>
            <person name="Lang E."/>
            <person name="Spring S."/>
            <person name="Goker M."/>
            <person name="Bristow J."/>
            <person name="Eisen J.A."/>
            <person name="Markowitz V."/>
            <person name="Hugenholtz P."/>
            <person name="Kyrpides N.C."/>
            <person name="Klenk H.P."/>
        </authorList>
    </citation>
    <scope>NUCLEOTIDE SEQUENCE [LARGE SCALE GENOMIC DNA]</scope>
    <source>
        <strain evidence="9">ATCC 51133 / DSM 6946 / 5175</strain>
    </source>
</reference>
<keyword evidence="9" id="KW-1185">Reference proteome</keyword>
<keyword evidence="4 7" id="KW-0812">Transmembrane</keyword>
<dbReference type="NCBIfam" id="TIGR00773">
    <property type="entry name" value="NhaA"/>
    <property type="match status" value="1"/>
</dbReference>
<reference evidence="9" key="1">
    <citation type="submission" date="2009-11" db="EMBL/GenBank/DDBJ databases">
        <title>The complete genome of Sulfurospirillum deleyianum DSM 6946.</title>
        <authorList>
            <consortium name="US DOE Joint Genome Institute (JGI-PGF)"/>
            <person name="Lucas S."/>
            <person name="Copeland A."/>
            <person name="Lapidus A."/>
            <person name="Glavina del Rio T."/>
            <person name="Dalin E."/>
            <person name="Tice H."/>
            <person name="Bruce D."/>
            <person name="Goodwin L."/>
            <person name="Pitluck S."/>
            <person name="Kyrpides N."/>
            <person name="Mavromatis K."/>
            <person name="Ivanova N."/>
            <person name="Ovchinnikova G."/>
            <person name="Munk A.C."/>
            <person name="Lu M."/>
            <person name="Brettin T."/>
            <person name="Detter J.C."/>
            <person name="Han C."/>
            <person name="Tapia R."/>
            <person name="Larimer F."/>
            <person name="Land M."/>
            <person name="Hauser L."/>
            <person name="Markowitz V."/>
            <person name="Cheng J.F."/>
            <person name="Hugenholtz P."/>
            <person name="Woyke T."/>
            <person name="Wu D."/>
            <person name="Aumann P."/>
            <person name="Schneider S."/>
            <person name="Lang E."/>
            <person name="Spring S."/>
            <person name="Klenk H.P."/>
            <person name="Eisen J.A."/>
        </authorList>
    </citation>
    <scope>NUCLEOTIDE SEQUENCE [LARGE SCALE GENOMIC DNA]</scope>
    <source>
        <strain evidence="9">ATCC 51133 / DSM 6946 / 5175</strain>
    </source>
</reference>
<protein>
    <recommendedName>
        <fullName evidence="7">Na(+)/H(+) antiporter NhaA</fullName>
    </recommendedName>
    <alternativeName>
        <fullName evidence="7">Sodium/proton antiporter NhaA</fullName>
    </alternativeName>
</protein>
<proteinExistence type="inferred from homology"/>
<comment type="similarity">
    <text evidence="7">Belongs to the NhaA Na(+)/H(+) (TC 2.A.33) antiporter family.</text>
</comment>
<evidence type="ECO:0000313" key="9">
    <source>
        <dbReference type="Proteomes" id="UP000002222"/>
    </source>
</evidence>
<feature type="transmembrane region" description="Helical" evidence="7">
    <location>
        <begin position="157"/>
        <end position="176"/>
    </location>
</feature>
<feature type="transmembrane region" description="Helical" evidence="7">
    <location>
        <begin position="367"/>
        <end position="384"/>
    </location>
</feature>
<comment type="subcellular location">
    <subcellularLocation>
        <location evidence="1 7">Cell inner membrane</location>
        <topology evidence="1 7">Multi-pass membrane protein</topology>
    </subcellularLocation>
</comment>
<feature type="transmembrane region" description="Helical" evidence="7">
    <location>
        <begin position="260"/>
        <end position="281"/>
    </location>
</feature>
<organism evidence="8 9">
    <name type="scientific">Sulfurospirillum deleyianum (strain ATCC 51133 / DSM 6946 / 5175)</name>
    <dbReference type="NCBI Taxonomy" id="525898"/>
    <lineage>
        <taxon>Bacteria</taxon>
        <taxon>Pseudomonadati</taxon>
        <taxon>Campylobacterota</taxon>
        <taxon>Epsilonproteobacteria</taxon>
        <taxon>Campylobacterales</taxon>
        <taxon>Sulfurospirillaceae</taxon>
        <taxon>Sulfurospirillum</taxon>
    </lineage>
</organism>
<dbReference type="AlphaFoldDB" id="D1B2U0"/>
<dbReference type="EMBL" id="CP001816">
    <property type="protein sequence ID" value="ACZ12410.1"/>
    <property type="molecule type" value="Genomic_DNA"/>
</dbReference>
<keyword evidence="7" id="KW-0739">Sodium transport</keyword>
<keyword evidence="7" id="KW-0050">Antiport</keyword>
<evidence type="ECO:0000256" key="5">
    <source>
        <dbReference type="ARBA" id="ARBA00022989"/>
    </source>
</evidence>
<feature type="transmembrane region" description="Helical" evidence="7">
    <location>
        <begin position="182"/>
        <end position="198"/>
    </location>
</feature>
<dbReference type="PANTHER" id="PTHR30341:SF0">
    <property type="entry name" value="NA(+)_H(+) ANTIPORTER NHAA"/>
    <property type="match status" value="1"/>
</dbReference>
<feature type="transmembrane region" description="Helical" evidence="7">
    <location>
        <begin position="99"/>
        <end position="118"/>
    </location>
</feature>
<dbReference type="KEGG" id="sdl:Sdel_1390"/>
<keyword evidence="5 7" id="KW-1133">Transmembrane helix</keyword>
<feature type="transmembrane region" description="Helical" evidence="7">
    <location>
        <begin position="210"/>
        <end position="240"/>
    </location>
</feature>
<sequence>MLKTLLQEFIHRQSSAGIILILVTLCALILQNSFFAEIYTAFLHIPVQVSVGTFGITKPLLLWVNDGLMAIFFFLIGLEVKREVLEGELSTRAQIALPSIAALGGMIVPALIFIAFNATDTFAMNGWAIPTATDIAFALGILSLLGTRVPASLKVFLMALAIIDDLGAIVIIALFYTSELSILSISVAAIALLVLMLMNKMNVAKKAAYILVGIVLWVSVLKSGVHATIAGVLIAFSIPLYSINEHGERFSMSKELEHDLHYWVSFFILPLFAFVNAGVDLRGLSPSAVLSNVSLGIMLGLFLGKQLGVFVFSFLAIKLGIAKLPSGSNFKELYGVAILTGIGFTMSLFVNTLAYNDTDMFHYADKLAILLGSFTSGVIGYLFLRTLSKKE</sequence>
<comment type="function">
    <text evidence="7">Na(+)/H(+) antiporter that extrudes sodium in exchange for external protons.</text>
</comment>
<evidence type="ECO:0000256" key="3">
    <source>
        <dbReference type="ARBA" id="ARBA00022519"/>
    </source>
</evidence>
<evidence type="ECO:0000256" key="6">
    <source>
        <dbReference type="ARBA" id="ARBA00023136"/>
    </source>
</evidence>
<evidence type="ECO:0000256" key="2">
    <source>
        <dbReference type="ARBA" id="ARBA00022475"/>
    </source>
</evidence>
<dbReference type="NCBIfam" id="NF007111">
    <property type="entry name" value="PRK09560.1"/>
    <property type="match status" value="1"/>
</dbReference>
<dbReference type="GO" id="GO:0005886">
    <property type="term" value="C:plasma membrane"/>
    <property type="evidence" value="ECO:0007669"/>
    <property type="project" value="UniProtKB-SubCell"/>
</dbReference>
<dbReference type="Gene3D" id="1.20.1530.10">
    <property type="entry name" value="Na+/H+ antiporter like domain"/>
    <property type="match status" value="1"/>
</dbReference>
<keyword evidence="3 7" id="KW-0997">Cell inner membrane</keyword>
<dbReference type="STRING" id="525898.Sdel_1390"/>
<dbReference type="Pfam" id="PF06965">
    <property type="entry name" value="Na_H_antiport_1"/>
    <property type="match status" value="1"/>
</dbReference>
<evidence type="ECO:0000256" key="4">
    <source>
        <dbReference type="ARBA" id="ARBA00022692"/>
    </source>
</evidence>
<keyword evidence="2 7" id="KW-1003">Cell membrane</keyword>
<evidence type="ECO:0000256" key="7">
    <source>
        <dbReference type="HAMAP-Rule" id="MF_01844"/>
    </source>
</evidence>
<dbReference type="GO" id="GO:0006885">
    <property type="term" value="P:regulation of pH"/>
    <property type="evidence" value="ECO:0007669"/>
    <property type="project" value="UniProtKB-UniRule"/>
</dbReference>
<feature type="transmembrane region" description="Helical" evidence="7">
    <location>
        <begin position="124"/>
        <end position="145"/>
    </location>
</feature>
<feature type="transmembrane region" description="Helical" evidence="7">
    <location>
        <begin position="60"/>
        <end position="78"/>
    </location>
</feature>
<dbReference type="GO" id="GO:0015385">
    <property type="term" value="F:sodium:proton antiporter activity"/>
    <property type="evidence" value="ECO:0007669"/>
    <property type="project" value="UniProtKB-UniRule"/>
</dbReference>
<keyword evidence="7" id="KW-0813">Transport</keyword>
<dbReference type="InterPro" id="IPR004670">
    <property type="entry name" value="NhaA"/>
</dbReference>
<keyword evidence="7" id="KW-0406">Ion transport</keyword>
<dbReference type="Proteomes" id="UP000002222">
    <property type="component" value="Chromosome"/>
</dbReference>
<dbReference type="HAMAP" id="MF_01844">
    <property type="entry name" value="NhaA"/>
    <property type="match status" value="1"/>
</dbReference>
<comment type="catalytic activity">
    <reaction evidence="7">
        <text>Na(+)(in) + 2 H(+)(out) = Na(+)(out) + 2 H(+)(in)</text>
        <dbReference type="Rhea" id="RHEA:29251"/>
        <dbReference type="ChEBI" id="CHEBI:15378"/>
        <dbReference type="ChEBI" id="CHEBI:29101"/>
    </reaction>
</comment>
<gene>
    <name evidence="7" type="primary">nhaA</name>
    <name evidence="8" type="ordered locus">Sdel_1390</name>
</gene>
<keyword evidence="7" id="KW-0915">Sodium</keyword>
<evidence type="ECO:0000313" key="8">
    <source>
        <dbReference type="EMBL" id="ACZ12410.1"/>
    </source>
</evidence>
<dbReference type="OrthoDB" id="9808135at2"/>
<feature type="transmembrane region" description="Helical" evidence="7">
    <location>
        <begin position="293"/>
        <end position="321"/>
    </location>
</feature>
<accession>D1B2U0</accession>
<dbReference type="PANTHER" id="PTHR30341">
    <property type="entry name" value="SODIUM ION/PROTON ANTIPORTER NHAA-RELATED"/>
    <property type="match status" value="1"/>
</dbReference>